<dbReference type="CDD" id="cd16012">
    <property type="entry name" value="ALP"/>
    <property type="match status" value="1"/>
</dbReference>
<reference evidence="4 5" key="1">
    <citation type="submission" date="2023-05" db="EMBL/GenBank/DDBJ databases">
        <title>Corynebacterium suedekumii sp. nov. and Corynebacterium breve sp. nov. isolated from raw cow's milk.</title>
        <authorList>
            <person name="Baer M.K."/>
            <person name="Mehl L."/>
            <person name="Hellmuth R."/>
            <person name="Marke G."/>
            <person name="Lipski A."/>
        </authorList>
    </citation>
    <scope>NUCLEOTIDE SEQUENCE [LARGE SCALE GENOMIC DNA]</scope>
    <source>
        <strain evidence="4 5">R4</strain>
    </source>
</reference>
<proteinExistence type="inferred from homology"/>
<evidence type="ECO:0000256" key="1">
    <source>
        <dbReference type="ARBA" id="ARBA00022553"/>
    </source>
</evidence>
<feature type="signal peptide" evidence="3">
    <location>
        <begin position="1"/>
        <end position="23"/>
    </location>
</feature>
<evidence type="ECO:0000256" key="2">
    <source>
        <dbReference type="RuleBase" id="RU003946"/>
    </source>
</evidence>
<keyword evidence="1" id="KW-0597">Phosphoprotein</keyword>
<comment type="similarity">
    <text evidence="2">Belongs to the alkaline phosphatase family.</text>
</comment>
<keyword evidence="3" id="KW-0732">Signal</keyword>
<dbReference type="InterPro" id="IPR017850">
    <property type="entry name" value="Alkaline_phosphatase_core_sf"/>
</dbReference>
<gene>
    <name evidence="4" type="ORF">QP027_12260</name>
</gene>
<dbReference type="Proteomes" id="UP001225598">
    <property type="component" value="Chromosome"/>
</dbReference>
<dbReference type="GO" id="GO:0004035">
    <property type="term" value="F:alkaline phosphatase activity"/>
    <property type="evidence" value="ECO:0007669"/>
    <property type="project" value="UniProtKB-EC"/>
</dbReference>
<evidence type="ECO:0000313" key="4">
    <source>
        <dbReference type="EMBL" id="WIM67820.1"/>
    </source>
</evidence>
<dbReference type="EC" id="3.1.3.1" evidence="4"/>
<dbReference type="Pfam" id="PF00245">
    <property type="entry name" value="Alk_phosphatase"/>
    <property type="match status" value="1"/>
</dbReference>
<organism evidence="4 5">
    <name type="scientific">Corynebacterium breve</name>
    <dbReference type="NCBI Taxonomy" id="3049799"/>
    <lineage>
        <taxon>Bacteria</taxon>
        <taxon>Bacillati</taxon>
        <taxon>Actinomycetota</taxon>
        <taxon>Actinomycetes</taxon>
        <taxon>Mycobacteriales</taxon>
        <taxon>Corynebacteriaceae</taxon>
        <taxon>Corynebacterium</taxon>
    </lineage>
</organism>
<sequence>MSSRKLRHVLIASFSTLALTVAAVPAAGALSSLGSSSSGLDWFSSSPGVEAPQPTASAPKNIIYLIGDGMGYDHVAAANFYQTGDSRYQVEGPAGSELAQIDAPAVQKFEGDDWNELGMTSFQHGNSYDGKAAWSDHNYVNLDTTDSAAAGTAMATGVKTVNGMLGVDPNNAAQENTSERAKDNEKAAGVVSSVPFSHATPAAWAVHTESRNDYQLIADQMINSELDVVFGAGNPHFDDNAQRIDTPDYKYISEGSFNKLANGETDWAYVEEDVDFEALAAGKVEDKDYFGIAQAGSTLQQGRAGESVEPYDVPFNDVVDLETMTLGALNVLSQDEDGFHLMVEGGAIDWAGHANDIARDIEETEAFIDAANAVIDWVETNSSWEETLVIVTADHETGYLSAAGEDPDWKAMTGEAGKAPNHAYYSGNHTNELVPFYFKGAGSEDILAATTGTDPVRGNYVDNVTVAQLTLNKWWARD</sequence>
<dbReference type="EMBL" id="CP126969">
    <property type="protein sequence ID" value="WIM67820.1"/>
    <property type="molecule type" value="Genomic_DNA"/>
</dbReference>
<evidence type="ECO:0000313" key="5">
    <source>
        <dbReference type="Proteomes" id="UP001225598"/>
    </source>
</evidence>
<protein>
    <submittedName>
        <fullName evidence="4">Alkaline phosphatase</fullName>
        <ecNumber evidence="4">3.1.3.1</ecNumber>
    </submittedName>
</protein>
<keyword evidence="4" id="KW-0378">Hydrolase</keyword>
<dbReference type="PANTHER" id="PTHR11596">
    <property type="entry name" value="ALKALINE PHOSPHATASE"/>
    <property type="match status" value="1"/>
</dbReference>
<dbReference type="RefSeq" id="WP_284825144.1">
    <property type="nucleotide sequence ID" value="NZ_CP126969.1"/>
</dbReference>
<feature type="chain" id="PRO_5045308177" evidence="3">
    <location>
        <begin position="24"/>
        <end position="478"/>
    </location>
</feature>
<keyword evidence="5" id="KW-1185">Reference proteome</keyword>
<dbReference type="Gene3D" id="3.40.720.10">
    <property type="entry name" value="Alkaline Phosphatase, subunit A"/>
    <property type="match status" value="1"/>
</dbReference>
<accession>A0ABY8VJR5</accession>
<dbReference type="SUPFAM" id="SSF53649">
    <property type="entry name" value="Alkaline phosphatase-like"/>
    <property type="match status" value="1"/>
</dbReference>
<dbReference type="PRINTS" id="PR00113">
    <property type="entry name" value="ALKPHPHTASE"/>
</dbReference>
<dbReference type="SMART" id="SM00098">
    <property type="entry name" value="alkPPc"/>
    <property type="match status" value="1"/>
</dbReference>
<dbReference type="PANTHER" id="PTHR11596:SF5">
    <property type="entry name" value="ALKALINE PHOSPHATASE"/>
    <property type="match status" value="1"/>
</dbReference>
<name>A0ABY8VJR5_9CORY</name>
<dbReference type="InterPro" id="IPR001952">
    <property type="entry name" value="Alkaline_phosphatase"/>
</dbReference>
<evidence type="ECO:0000256" key="3">
    <source>
        <dbReference type="SAM" id="SignalP"/>
    </source>
</evidence>